<accession>W2RK57</accession>
<dbReference type="Gene3D" id="4.10.240.10">
    <property type="entry name" value="Zn(2)-C6 fungal-type DNA-binding domain"/>
    <property type="match status" value="1"/>
</dbReference>
<reference evidence="8 9" key="1">
    <citation type="submission" date="2013-03" db="EMBL/GenBank/DDBJ databases">
        <title>The Genome Sequence of Phialophora europaea CBS 101466.</title>
        <authorList>
            <consortium name="The Broad Institute Genomics Platform"/>
            <person name="Cuomo C."/>
            <person name="de Hoog S."/>
            <person name="Gorbushina A."/>
            <person name="Walker B."/>
            <person name="Young S.K."/>
            <person name="Zeng Q."/>
            <person name="Gargeya S."/>
            <person name="Fitzgerald M."/>
            <person name="Haas B."/>
            <person name="Abouelleil A."/>
            <person name="Allen A.W."/>
            <person name="Alvarado L."/>
            <person name="Arachchi H.M."/>
            <person name="Berlin A.M."/>
            <person name="Chapman S.B."/>
            <person name="Gainer-Dewar J."/>
            <person name="Goldberg J."/>
            <person name="Griggs A."/>
            <person name="Gujja S."/>
            <person name="Hansen M."/>
            <person name="Howarth C."/>
            <person name="Imamovic A."/>
            <person name="Ireland A."/>
            <person name="Larimer J."/>
            <person name="McCowan C."/>
            <person name="Murphy C."/>
            <person name="Pearson M."/>
            <person name="Poon T.W."/>
            <person name="Priest M."/>
            <person name="Roberts A."/>
            <person name="Saif S."/>
            <person name="Shea T."/>
            <person name="Sisk P."/>
            <person name="Sykes S."/>
            <person name="Wortman J."/>
            <person name="Nusbaum C."/>
            <person name="Birren B."/>
        </authorList>
    </citation>
    <scope>NUCLEOTIDE SEQUENCE [LARGE SCALE GENOMIC DNA]</scope>
    <source>
        <strain evidence="8 9">CBS 101466</strain>
    </source>
</reference>
<dbReference type="GO" id="GO:0005634">
    <property type="term" value="C:nucleus"/>
    <property type="evidence" value="ECO:0007669"/>
    <property type="project" value="UniProtKB-SubCell"/>
</dbReference>
<dbReference type="OrthoDB" id="5213892at2759"/>
<dbReference type="eggNOG" id="ENOG502RX7Y">
    <property type="taxonomic scope" value="Eukaryota"/>
</dbReference>
<keyword evidence="2" id="KW-0805">Transcription regulation</keyword>
<evidence type="ECO:0000256" key="4">
    <source>
        <dbReference type="ARBA" id="ARBA00023163"/>
    </source>
</evidence>
<evidence type="ECO:0000256" key="3">
    <source>
        <dbReference type="ARBA" id="ARBA00023125"/>
    </source>
</evidence>
<dbReference type="RefSeq" id="XP_008720388.1">
    <property type="nucleotide sequence ID" value="XM_008722166.1"/>
</dbReference>
<keyword evidence="9" id="KW-1185">Reference proteome</keyword>
<evidence type="ECO:0000256" key="1">
    <source>
        <dbReference type="ARBA" id="ARBA00004123"/>
    </source>
</evidence>
<dbReference type="InParanoid" id="W2RK57"/>
<organism evidence="8 9">
    <name type="scientific">Cyphellophora europaea (strain CBS 101466)</name>
    <name type="common">Phialophora europaea</name>
    <dbReference type="NCBI Taxonomy" id="1220924"/>
    <lineage>
        <taxon>Eukaryota</taxon>
        <taxon>Fungi</taxon>
        <taxon>Dikarya</taxon>
        <taxon>Ascomycota</taxon>
        <taxon>Pezizomycotina</taxon>
        <taxon>Eurotiomycetes</taxon>
        <taxon>Chaetothyriomycetidae</taxon>
        <taxon>Chaetothyriales</taxon>
        <taxon>Cyphellophoraceae</taxon>
        <taxon>Cyphellophora</taxon>
    </lineage>
</organism>
<evidence type="ECO:0000313" key="8">
    <source>
        <dbReference type="EMBL" id="ETN36856.1"/>
    </source>
</evidence>
<dbReference type="GO" id="GO:0003677">
    <property type="term" value="F:DNA binding"/>
    <property type="evidence" value="ECO:0007669"/>
    <property type="project" value="UniProtKB-KW"/>
</dbReference>
<dbReference type="InterPro" id="IPR021858">
    <property type="entry name" value="Fun_TF"/>
</dbReference>
<dbReference type="STRING" id="1220924.W2RK57"/>
<feature type="domain" description="Zn(2)-C6 fungal-type" evidence="7">
    <location>
        <begin position="9"/>
        <end position="39"/>
    </location>
</feature>
<dbReference type="GO" id="GO:0008270">
    <property type="term" value="F:zinc ion binding"/>
    <property type="evidence" value="ECO:0007669"/>
    <property type="project" value="InterPro"/>
</dbReference>
<proteinExistence type="predicted"/>
<feature type="compositionally biased region" description="Low complexity" evidence="6">
    <location>
        <begin position="127"/>
        <end position="141"/>
    </location>
</feature>
<keyword evidence="3" id="KW-0238">DNA-binding</keyword>
<evidence type="ECO:0000313" key="9">
    <source>
        <dbReference type="Proteomes" id="UP000030752"/>
    </source>
</evidence>
<dbReference type="PROSITE" id="PS50048">
    <property type="entry name" value="ZN2_CY6_FUNGAL_2"/>
    <property type="match status" value="1"/>
</dbReference>
<dbReference type="SMART" id="SM00066">
    <property type="entry name" value="GAL4"/>
    <property type="match status" value="1"/>
</dbReference>
<feature type="region of interest" description="Disordered" evidence="6">
    <location>
        <begin position="99"/>
        <end position="151"/>
    </location>
</feature>
<dbReference type="InterPro" id="IPR001138">
    <property type="entry name" value="Zn2Cys6_DnaBD"/>
</dbReference>
<dbReference type="PANTHER" id="PTHR37534">
    <property type="entry name" value="TRANSCRIPTIONAL ACTIVATOR PROTEIN UGA3"/>
    <property type="match status" value="1"/>
</dbReference>
<dbReference type="VEuPathDB" id="FungiDB:HMPREF1541_07843"/>
<dbReference type="SUPFAM" id="SSF57701">
    <property type="entry name" value="Zn2/Cys6 DNA-binding domain"/>
    <property type="match status" value="1"/>
</dbReference>
<keyword evidence="4" id="KW-0804">Transcription</keyword>
<dbReference type="GO" id="GO:0000981">
    <property type="term" value="F:DNA-binding transcription factor activity, RNA polymerase II-specific"/>
    <property type="evidence" value="ECO:0007669"/>
    <property type="project" value="InterPro"/>
</dbReference>
<keyword evidence="5" id="KW-0539">Nucleus</keyword>
<dbReference type="EMBL" id="KB822724">
    <property type="protein sequence ID" value="ETN36856.1"/>
    <property type="molecule type" value="Genomic_DNA"/>
</dbReference>
<name>W2RK57_CYPE1</name>
<dbReference type="InterPro" id="IPR036864">
    <property type="entry name" value="Zn2-C6_fun-type_DNA-bd_sf"/>
</dbReference>
<comment type="subcellular location">
    <subcellularLocation>
        <location evidence="1">Nucleus</location>
    </subcellularLocation>
</comment>
<dbReference type="Proteomes" id="UP000030752">
    <property type="component" value="Unassembled WGS sequence"/>
</dbReference>
<dbReference type="PROSITE" id="PS00463">
    <property type="entry name" value="ZN2_CY6_FUNGAL_1"/>
    <property type="match status" value="1"/>
</dbReference>
<evidence type="ECO:0000259" key="7">
    <source>
        <dbReference type="PROSITE" id="PS50048"/>
    </source>
</evidence>
<dbReference type="GeneID" id="19975182"/>
<dbReference type="Pfam" id="PF11951">
    <property type="entry name" value="Fungal_trans_2"/>
    <property type="match status" value="1"/>
</dbReference>
<dbReference type="PANTHER" id="PTHR37534:SF20">
    <property type="entry name" value="PRO1A C6 ZINK-FINGER PROTEIN"/>
    <property type="match status" value="1"/>
</dbReference>
<dbReference type="HOGENOM" id="CLU_019313_1_0_1"/>
<gene>
    <name evidence="8" type="ORF">HMPREF1541_07843</name>
</gene>
<evidence type="ECO:0000256" key="6">
    <source>
        <dbReference type="SAM" id="MobiDB-lite"/>
    </source>
</evidence>
<evidence type="ECO:0000256" key="2">
    <source>
        <dbReference type="ARBA" id="ARBA00023015"/>
    </source>
</evidence>
<sequence>MPNLGRSNGCWTCRLRRKKCDGAAPECQCCRALGIECYFEPTKPDWMDNGSRQKRKAADVKAKIKLIANRRRTGAKLQGFIHELGGDGQSDESVALSIRPASPSSTTPELIADVGSDRGRRQAWTESQPSSSSTVSGAGFSTQLSPDSRARSHNLSDPHFILEHVMLMSYIDHIHPILYPFHRPSVLEGGRCWILPIALSHDCLRHVIVALATYCFGTMQVIPGSTESVCGALDGNLLQRQTEIALQSAQRDLQAVRISALGQDALEKSRVLANTVQLLTVETYVGTNNWKPHLDAAVSLSSQIIEDHSFGEGPDTGLSKVVEQLSVTVSYENPHPPLWTPPQASYRFYTAVLVFSDVVASTALERAPILRPHFAHILCSPAELTRVESPKLNLLLFFGVENLILVMIADIAALAEWKRMQTARQWLSMPELVRRGADLEVRLQHIIDRLDTARTETTSEPATIIDGLAGVLPTPPSIINAVNRIWARAAKAYLYTTVSGWQLGHPELRANISETISLLIDLCDQDTSTVPAWLRALAWPICVTGCATYTQEEVDSIRRIFRAMDGLKAVATVSHLIEVVEKVWSNRSKTSDSGTSWQNLTLASMLDGVLLI</sequence>
<dbReference type="AlphaFoldDB" id="W2RK57"/>
<dbReference type="Pfam" id="PF00172">
    <property type="entry name" value="Zn_clus"/>
    <property type="match status" value="1"/>
</dbReference>
<evidence type="ECO:0000256" key="5">
    <source>
        <dbReference type="ARBA" id="ARBA00023242"/>
    </source>
</evidence>
<dbReference type="CDD" id="cd00067">
    <property type="entry name" value="GAL4"/>
    <property type="match status" value="1"/>
</dbReference>
<protein>
    <recommendedName>
        <fullName evidence="7">Zn(2)-C6 fungal-type domain-containing protein</fullName>
    </recommendedName>
</protein>